<proteinExistence type="predicted"/>
<accession>A0AAV5FLK0</accession>
<dbReference type="PANTHER" id="PTHR33157">
    <property type="entry name" value="AUTONOMOUS TRANSPOSABLE ELEMENT EN-1 MOSAIC PROTEIN-RELATED"/>
    <property type="match status" value="1"/>
</dbReference>
<feature type="transmembrane region" description="Helical" evidence="2">
    <location>
        <begin position="535"/>
        <end position="556"/>
    </location>
</feature>
<evidence type="ECO:0000313" key="4">
    <source>
        <dbReference type="EMBL" id="GJN35822.1"/>
    </source>
</evidence>
<feature type="domain" description="PGG" evidence="3">
    <location>
        <begin position="422"/>
        <end position="532"/>
    </location>
</feature>
<organism evidence="4 5">
    <name type="scientific">Eleusine coracana subsp. coracana</name>
    <dbReference type="NCBI Taxonomy" id="191504"/>
    <lineage>
        <taxon>Eukaryota</taxon>
        <taxon>Viridiplantae</taxon>
        <taxon>Streptophyta</taxon>
        <taxon>Embryophyta</taxon>
        <taxon>Tracheophyta</taxon>
        <taxon>Spermatophyta</taxon>
        <taxon>Magnoliopsida</taxon>
        <taxon>Liliopsida</taxon>
        <taxon>Poales</taxon>
        <taxon>Poaceae</taxon>
        <taxon>PACMAD clade</taxon>
        <taxon>Chloridoideae</taxon>
        <taxon>Cynodonteae</taxon>
        <taxon>Eleusininae</taxon>
        <taxon>Eleusine</taxon>
    </lineage>
</organism>
<feature type="transmembrane region" description="Helical" evidence="2">
    <location>
        <begin position="510"/>
        <end position="529"/>
    </location>
</feature>
<keyword evidence="2" id="KW-0472">Membrane</keyword>
<dbReference type="EMBL" id="BQKI01000088">
    <property type="protein sequence ID" value="GJN35822.1"/>
    <property type="molecule type" value="Genomic_DNA"/>
</dbReference>
<gene>
    <name evidence="4" type="primary">gb24629</name>
    <name evidence="4" type="ORF">PR202_gb24629</name>
</gene>
<dbReference type="PANTHER" id="PTHR33157:SF12">
    <property type="entry name" value="TRANSPOSASE TNP1_EN_SPM-LIKE DOMAIN-CONTAINING PROTEIN"/>
    <property type="match status" value="1"/>
</dbReference>
<comment type="caution">
    <text evidence="4">The sequence shown here is derived from an EMBL/GenBank/DDBJ whole genome shotgun (WGS) entry which is preliminary data.</text>
</comment>
<dbReference type="InterPro" id="IPR039266">
    <property type="entry name" value="EN-1/SPM"/>
</dbReference>
<feature type="compositionally biased region" description="Polar residues" evidence="1">
    <location>
        <begin position="32"/>
        <end position="44"/>
    </location>
</feature>
<keyword evidence="5" id="KW-1185">Reference proteome</keyword>
<dbReference type="AlphaFoldDB" id="A0AAV5FLK0"/>
<evidence type="ECO:0000259" key="3">
    <source>
        <dbReference type="Pfam" id="PF13962"/>
    </source>
</evidence>
<reference evidence="4" key="1">
    <citation type="journal article" date="2018" name="DNA Res.">
        <title>Multiple hybrid de novo genome assembly of finger millet, an orphan allotetraploid crop.</title>
        <authorList>
            <person name="Hatakeyama M."/>
            <person name="Aluri S."/>
            <person name="Balachadran M.T."/>
            <person name="Sivarajan S.R."/>
            <person name="Patrignani A."/>
            <person name="Gruter S."/>
            <person name="Poveda L."/>
            <person name="Shimizu-Inatsugi R."/>
            <person name="Baeten J."/>
            <person name="Francoijs K.J."/>
            <person name="Nataraja K.N."/>
            <person name="Reddy Y.A.N."/>
            <person name="Phadnis S."/>
            <person name="Ravikumar R.L."/>
            <person name="Schlapbach R."/>
            <person name="Sreeman S.M."/>
            <person name="Shimizu K.K."/>
        </authorList>
    </citation>
    <scope>NUCLEOTIDE SEQUENCE</scope>
</reference>
<keyword evidence="2" id="KW-0812">Transmembrane</keyword>
<feature type="compositionally biased region" description="Acidic residues" evidence="1">
    <location>
        <begin position="63"/>
        <end position="79"/>
    </location>
</feature>
<dbReference type="InterPro" id="IPR026961">
    <property type="entry name" value="PGG_dom"/>
</dbReference>
<reference evidence="4" key="2">
    <citation type="submission" date="2021-12" db="EMBL/GenBank/DDBJ databases">
        <title>Resequencing data analysis of finger millet.</title>
        <authorList>
            <person name="Hatakeyama M."/>
            <person name="Aluri S."/>
            <person name="Balachadran M.T."/>
            <person name="Sivarajan S.R."/>
            <person name="Poveda L."/>
            <person name="Shimizu-Inatsugi R."/>
            <person name="Schlapbach R."/>
            <person name="Sreeman S.M."/>
            <person name="Shimizu K.K."/>
        </authorList>
    </citation>
    <scope>NUCLEOTIDE SEQUENCE</scope>
</reference>
<evidence type="ECO:0000313" key="5">
    <source>
        <dbReference type="Proteomes" id="UP001054889"/>
    </source>
</evidence>
<sequence>MRVCLEESDAKFLHTFGVNPWQGSGEGWPKGSGSSDPVSPSATYPSGGVRVRGGGGRRRREEEEQEPEQQQQQEEEDGEWEHFPGQVQVHIGTRYESAWTWKHYEAAPDQFDKLNRCYPNKADRVVEEMWDFYTCGSGHEEDAKVVAHNRCRKLMKDMHYEAQVQCVINYISHVIGQCIKKEVARTVKLTREQYLQVPAWWCRNDVQCWECIVDKWFTPEWEEMHNTGREWRAHMPGPRHHQGSLSNEEYKARWGKASQAIYDPNDPPSSYINSSFYSRISAYKEVGKQVHGPEWDPAAHPLDGEAQLVEERRLRQESEVRQRADMANLLAYLQTMHAQMGGSLPPPPTISCPTPTTPQNQSAASNTLDMSTEMSLENEIQEGRDINVAVPAPGEIGTTIEPIRRNIFSDEENYIAAQRRKYFKEVVTWMTVLSSIVASVTYQAALNPPGGFWQEDDSQGHQAGDPVLRDEHWLRYQAFYWFNAMAFITSLMILAVTLNKQFYDTEANVLTLMLVVMVDVGSLIGAYVAGSTGNLLSSICVIVIALVALIILIFMARGRLKC</sequence>
<dbReference type="GO" id="GO:0032196">
    <property type="term" value="P:transposition"/>
    <property type="evidence" value="ECO:0007669"/>
    <property type="project" value="InterPro"/>
</dbReference>
<evidence type="ECO:0000256" key="1">
    <source>
        <dbReference type="SAM" id="MobiDB-lite"/>
    </source>
</evidence>
<keyword evidence="2" id="KW-1133">Transmembrane helix</keyword>
<name>A0AAV5FLK0_ELECO</name>
<evidence type="ECO:0000256" key="2">
    <source>
        <dbReference type="SAM" id="Phobius"/>
    </source>
</evidence>
<dbReference type="Pfam" id="PF13962">
    <property type="entry name" value="PGG"/>
    <property type="match status" value="1"/>
</dbReference>
<dbReference type="Proteomes" id="UP001054889">
    <property type="component" value="Unassembled WGS sequence"/>
</dbReference>
<feature type="region of interest" description="Disordered" evidence="1">
    <location>
        <begin position="17"/>
        <end position="82"/>
    </location>
</feature>
<protein>
    <recommendedName>
        <fullName evidence="3">PGG domain-containing protein</fullName>
    </recommendedName>
</protein>
<feature type="transmembrane region" description="Helical" evidence="2">
    <location>
        <begin position="478"/>
        <end position="498"/>
    </location>
</feature>